<evidence type="ECO:0000256" key="1">
    <source>
        <dbReference type="ARBA" id="ARBA00008210"/>
    </source>
</evidence>
<proteinExistence type="inferred from homology"/>
<name>A0A820D156_9BILA</name>
<dbReference type="Gene3D" id="3.30.10.10">
    <property type="entry name" value="Trypsin Inhibitor V, subunit A"/>
    <property type="match status" value="1"/>
</dbReference>
<dbReference type="GO" id="GO:0009611">
    <property type="term" value="P:response to wounding"/>
    <property type="evidence" value="ECO:0007669"/>
    <property type="project" value="InterPro"/>
</dbReference>
<dbReference type="SUPFAM" id="SSF54654">
    <property type="entry name" value="CI-2 family of serine protease inhibitors"/>
    <property type="match status" value="1"/>
</dbReference>
<reference evidence="4" key="1">
    <citation type="submission" date="2021-02" db="EMBL/GenBank/DDBJ databases">
        <authorList>
            <person name="Nowell W R."/>
        </authorList>
    </citation>
    <scope>NUCLEOTIDE SEQUENCE</scope>
</reference>
<comment type="caution">
    <text evidence="4">The sequence shown here is derived from an EMBL/GenBank/DDBJ whole genome shotgun (WGS) entry which is preliminary data.</text>
</comment>
<dbReference type="PANTHER" id="PTHR33091:SF29">
    <property type="entry name" value="SUBTILISIN INHIBITOR 1"/>
    <property type="match status" value="1"/>
</dbReference>
<gene>
    <name evidence="4" type="ORF">OTI717_LOCUS39172</name>
</gene>
<dbReference type="PANTHER" id="PTHR33091">
    <property type="entry name" value="PROTEIN, PUTATIVE, EXPRESSED-RELATED"/>
    <property type="match status" value="1"/>
</dbReference>
<keyword evidence="3" id="KW-0722">Serine protease inhibitor</keyword>
<accession>A0A820D156</accession>
<evidence type="ECO:0000256" key="2">
    <source>
        <dbReference type="ARBA" id="ARBA00022690"/>
    </source>
</evidence>
<dbReference type="Proteomes" id="UP000663823">
    <property type="component" value="Unassembled WGS sequence"/>
</dbReference>
<dbReference type="GO" id="GO:0004867">
    <property type="term" value="F:serine-type endopeptidase inhibitor activity"/>
    <property type="evidence" value="ECO:0007669"/>
    <property type="project" value="UniProtKB-KW"/>
</dbReference>
<protein>
    <submittedName>
        <fullName evidence="4">Uncharacterized protein</fullName>
    </submittedName>
</protein>
<evidence type="ECO:0000313" key="5">
    <source>
        <dbReference type="Proteomes" id="UP000663823"/>
    </source>
</evidence>
<dbReference type="InterPro" id="IPR000864">
    <property type="entry name" value="Prot_inh_pot1"/>
</dbReference>
<evidence type="ECO:0000256" key="3">
    <source>
        <dbReference type="ARBA" id="ARBA00022900"/>
    </source>
</evidence>
<dbReference type="EMBL" id="CAJOAX010024050">
    <property type="protein sequence ID" value="CAF4215793.1"/>
    <property type="molecule type" value="Genomic_DNA"/>
</dbReference>
<dbReference type="InterPro" id="IPR036354">
    <property type="entry name" value="Prot_inh_pot1_sf"/>
</dbReference>
<evidence type="ECO:0000313" key="4">
    <source>
        <dbReference type="EMBL" id="CAF4215793.1"/>
    </source>
</evidence>
<organism evidence="4 5">
    <name type="scientific">Rotaria sordida</name>
    <dbReference type="NCBI Taxonomy" id="392033"/>
    <lineage>
        <taxon>Eukaryota</taxon>
        <taxon>Metazoa</taxon>
        <taxon>Spiralia</taxon>
        <taxon>Gnathifera</taxon>
        <taxon>Rotifera</taxon>
        <taxon>Eurotatoria</taxon>
        <taxon>Bdelloidea</taxon>
        <taxon>Philodinida</taxon>
        <taxon>Philodinidae</taxon>
        <taxon>Rotaria</taxon>
    </lineage>
</organism>
<keyword evidence="2" id="KW-0646">Protease inhibitor</keyword>
<dbReference type="Pfam" id="PF00280">
    <property type="entry name" value="potato_inhibit"/>
    <property type="match status" value="1"/>
</dbReference>
<comment type="similarity">
    <text evidence="1">Belongs to the protease inhibitor I13 (potato type I serine protease inhibitor) family.</text>
</comment>
<sequence>MPRYQLWPTLVGMPVNEAVAIIQCEDADLEVIPIAEGFEVTDDIRYDRVRVFFDHNFRVSSIPRLG</sequence>
<dbReference type="AlphaFoldDB" id="A0A820D156"/>